<name>A0ABQ0M762_MYCCL</name>
<sequence>MPARPLILLVCDTPPAQVVSAHGEYPRIFTDLLRSSARQLAIPEEEITLDAYDVTALAYPTDDALEACGGIIYTGSKASAYESIEWITKLVAFTTRVAAEKPHIKLIGICFGHQIIARALGGRCVKNEGKWEVGPTPIELTNLGREVFGTDKLSIQEMHQDHVPEVPPEFHLLGSTSVSMNQGMVRFANGAPPSSPVSLGDIHVFAVQGHPEFTEPIVSKLVELRGKSGVLNAEVVADTTRRANWPDDGVSIIGPTILRILGVAK</sequence>
<dbReference type="Gene3D" id="3.40.50.880">
    <property type="match status" value="1"/>
</dbReference>
<evidence type="ECO:0000259" key="1">
    <source>
        <dbReference type="Pfam" id="PF00117"/>
    </source>
</evidence>
<dbReference type="Proteomes" id="UP000815677">
    <property type="component" value="Unassembled WGS sequence"/>
</dbReference>
<accession>A0ABQ0M762</accession>
<feature type="domain" description="Glutamine amidotransferase" evidence="1">
    <location>
        <begin position="94"/>
        <end position="214"/>
    </location>
</feature>
<dbReference type="InterPro" id="IPR029062">
    <property type="entry name" value="Class_I_gatase-like"/>
</dbReference>
<dbReference type="PANTHER" id="PTHR42695">
    <property type="entry name" value="GLUTAMINE AMIDOTRANSFERASE YLR126C-RELATED"/>
    <property type="match status" value="1"/>
</dbReference>
<evidence type="ECO:0000313" key="2">
    <source>
        <dbReference type="EMBL" id="GAT58884.1"/>
    </source>
</evidence>
<dbReference type="PANTHER" id="PTHR42695:SF5">
    <property type="entry name" value="GLUTAMINE AMIDOTRANSFERASE YLR126C-RELATED"/>
    <property type="match status" value="1"/>
</dbReference>
<dbReference type="PROSITE" id="PS51273">
    <property type="entry name" value="GATASE_TYPE_1"/>
    <property type="match status" value="1"/>
</dbReference>
<gene>
    <name evidence="2" type="ORF">MCHLO_15261</name>
</gene>
<dbReference type="SUPFAM" id="SSF52317">
    <property type="entry name" value="Class I glutamine amidotransferase-like"/>
    <property type="match status" value="1"/>
</dbReference>
<proteinExistence type="predicted"/>
<reference evidence="2" key="1">
    <citation type="submission" date="2014-09" db="EMBL/GenBank/DDBJ databases">
        <title>Genome sequence of the luminous mushroom Mycena chlorophos for searching fungal bioluminescence genes.</title>
        <authorList>
            <person name="Tanaka Y."/>
            <person name="Kasuga D."/>
            <person name="Oba Y."/>
            <person name="Hase S."/>
            <person name="Sato K."/>
            <person name="Oba Y."/>
            <person name="Sakakibara Y."/>
        </authorList>
    </citation>
    <scope>NUCLEOTIDE SEQUENCE</scope>
</reference>
<dbReference type="Pfam" id="PF00117">
    <property type="entry name" value="GATase"/>
    <property type="match status" value="1"/>
</dbReference>
<evidence type="ECO:0000313" key="3">
    <source>
        <dbReference type="Proteomes" id="UP000815677"/>
    </source>
</evidence>
<organism evidence="2 3">
    <name type="scientific">Mycena chlorophos</name>
    <name type="common">Agaric fungus</name>
    <name type="synonym">Agaricus chlorophos</name>
    <dbReference type="NCBI Taxonomy" id="658473"/>
    <lineage>
        <taxon>Eukaryota</taxon>
        <taxon>Fungi</taxon>
        <taxon>Dikarya</taxon>
        <taxon>Basidiomycota</taxon>
        <taxon>Agaricomycotina</taxon>
        <taxon>Agaricomycetes</taxon>
        <taxon>Agaricomycetidae</taxon>
        <taxon>Agaricales</taxon>
        <taxon>Marasmiineae</taxon>
        <taxon>Mycenaceae</taxon>
        <taxon>Mycena</taxon>
    </lineage>
</organism>
<protein>
    <recommendedName>
        <fullName evidence="1">Glutamine amidotransferase domain-containing protein</fullName>
    </recommendedName>
</protein>
<keyword evidence="3" id="KW-1185">Reference proteome</keyword>
<dbReference type="CDD" id="cd01741">
    <property type="entry name" value="GATase1_1"/>
    <property type="match status" value="1"/>
</dbReference>
<dbReference type="EMBL" id="DF849791">
    <property type="protein sequence ID" value="GAT58884.1"/>
    <property type="molecule type" value="Genomic_DNA"/>
</dbReference>
<dbReference type="InterPro" id="IPR044992">
    <property type="entry name" value="ChyE-like"/>
</dbReference>
<dbReference type="InterPro" id="IPR017926">
    <property type="entry name" value="GATASE"/>
</dbReference>